<sequence length="346" mass="38245">MKKNPLGRTGMSVTELCLGTMTYGNQTPPEDAFGQIERALDAGINFMDTAEMYPVNPVRAETVGRTEEILGDWFEKSGRRGEWILASKHTGPSKLVRDEAPISSETIPVAVESSLKRLKTDYIDLYQFHWPNRGSYAFRQNWTFAPWKQDREATRQHMADALGALQREVERGTIRAFGLSNDSAWGTAEWLRMANEVGGPRVASVQNEYSLLYRMADTDLGELMVNEEVGLLPYSPLGAGLLTGKYQGGALPEGSRMAINGDLGGRKTDRVFPAVAAYIKLAQEFGLDPVHMALAWSARRPFVASSIFGATTLGQLEHLLGAAEVTLSDELLERIDATHKLHPLPY</sequence>
<dbReference type="PANTHER" id="PTHR43364:SF4">
    <property type="entry name" value="NAD(P)-LINKED OXIDOREDUCTASE SUPERFAMILY PROTEIN"/>
    <property type="match status" value="1"/>
</dbReference>
<dbReference type="SUPFAM" id="SSF51430">
    <property type="entry name" value="NAD(P)-linked oxidoreductase"/>
    <property type="match status" value="1"/>
</dbReference>
<reference evidence="4" key="1">
    <citation type="submission" date="2016-10" db="EMBL/GenBank/DDBJ databases">
        <authorList>
            <person name="Varghese N."/>
            <person name="Submissions S."/>
        </authorList>
    </citation>
    <scope>NUCLEOTIDE SEQUENCE [LARGE SCALE GENOMIC DNA]</scope>
    <source>
        <strain evidence="4">DSM 26894</strain>
    </source>
</reference>
<dbReference type="RefSeq" id="WP_092429764.1">
    <property type="nucleotide sequence ID" value="NZ_FNCL01000015.1"/>
</dbReference>
<protein>
    <submittedName>
        <fullName evidence="3">Predicted oxidoreductase</fullName>
    </submittedName>
</protein>
<evidence type="ECO:0000313" key="4">
    <source>
        <dbReference type="Proteomes" id="UP000199392"/>
    </source>
</evidence>
<organism evidence="3 4">
    <name type="scientific">Alloyangia pacifica</name>
    <dbReference type="NCBI Taxonomy" id="311180"/>
    <lineage>
        <taxon>Bacteria</taxon>
        <taxon>Pseudomonadati</taxon>
        <taxon>Pseudomonadota</taxon>
        <taxon>Alphaproteobacteria</taxon>
        <taxon>Rhodobacterales</taxon>
        <taxon>Roseobacteraceae</taxon>
        <taxon>Alloyangia</taxon>
    </lineage>
</organism>
<dbReference type="Pfam" id="PF00248">
    <property type="entry name" value="Aldo_ket_red"/>
    <property type="match status" value="1"/>
</dbReference>
<dbReference type="InterPro" id="IPR023210">
    <property type="entry name" value="NADP_OxRdtase_dom"/>
</dbReference>
<keyword evidence="1" id="KW-0560">Oxidoreductase</keyword>
<keyword evidence="4" id="KW-1185">Reference proteome</keyword>
<dbReference type="InterPro" id="IPR036812">
    <property type="entry name" value="NAD(P)_OxRdtase_dom_sf"/>
</dbReference>
<dbReference type="GO" id="GO:0016491">
    <property type="term" value="F:oxidoreductase activity"/>
    <property type="evidence" value="ECO:0007669"/>
    <property type="project" value="UniProtKB-KW"/>
</dbReference>
<dbReference type="OrthoDB" id="9803483at2"/>
<dbReference type="Gene3D" id="3.20.20.100">
    <property type="entry name" value="NADP-dependent oxidoreductase domain"/>
    <property type="match status" value="1"/>
</dbReference>
<evidence type="ECO:0000256" key="1">
    <source>
        <dbReference type="ARBA" id="ARBA00023002"/>
    </source>
</evidence>
<evidence type="ECO:0000313" key="3">
    <source>
        <dbReference type="EMBL" id="SFT20512.1"/>
    </source>
</evidence>
<gene>
    <name evidence="3" type="ORF">SAMN04488050_114134</name>
</gene>
<dbReference type="InterPro" id="IPR050523">
    <property type="entry name" value="AKR_Detox_Biosynth"/>
</dbReference>
<name>A0A1I6W3J4_9RHOB</name>
<dbReference type="STRING" id="311180.SAMN04488050_114134"/>
<proteinExistence type="predicted"/>
<accession>A0A1I6W3J4</accession>
<dbReference type="Proteomes" id="UP000199392">
    <property type="component" value="Unassembled WGS sequence"/>
</dbReference>
<dbReference type="AlphaFoldDB" id="A0A1I6W3J4"/>
<feature type="domain" description="NADP-dependent oxidoreductase" evidence="2">
    <location>
        <begin position="15"/>
        <end position="337"/>
    </location>
</feature>
<dbReference type="PANTHER" id="PTHR43364">
    <property type="entry name" value="NADH-SPECIFIC METHYLGLYOXAL REDUCTASE-RELATED"/>
    <property type="match status" value="1"/>
</dbReference>
<dbReference type="EMBL" id="FOZW01000014">
    <property type="protein sequence ID" value="SFT20512.1"/>
    <property type="molecule type" value="Genomic_DNA"/>
</dbReference>
<evidence type="ECO:0000259" key="2">
    <source>
        <dbReference type="Pfam" id="PF00248"/>
    </source>
</evidence>